<comment type="caution">
    <text evidence="1">The sequence shown here is derived from an EMBL/GenBank/DDBJ whole genome shotgun (WGS) entry which is preliminary data.</text>
</comment>
<proteinExistence type="predicted"/>
<protein>
    <submittedName>
        <fullName evidence="1">Uncharacterized protein</fullName>
    </submittedName>
</protein>
<organism evidence="1 2">
    <name type="scientific">Lysinibacillus fusiformis</name>
    <dbReference type="NCBI Taxonomy" id="28031"/>
    <lineage>
        <taxon>Bacteria</taxon>
        <taxon>Bacillati</taxon>
        <taxon>Bacillota</taxon>
        <taxon>Bacilli</taxon>
        <taxon>Bacillales</taxon>
        <taxon>Bacillaceae</taxon>
        <taxon>Lysinibacillus</taxon>
    </lineage>
</organism>
<sequence>METDVLHRELDVLLADCEQREPFPPVSDKWAYECYDKHFPEIKRFLVDYATLLLTAKEVVAIDESQYYERKRMEMAEWQEN</sequence>
<reference evidence="1 2" key="1">
    <citation type="submission" date="2016-10" db="EMBL/GenBank/DDBJ databases">
        <authorList>
            <person name="Varghese N."/>
            <person name="Submissions S."/>
        </authorList>
    </citation>
    <scope>NUCLEOTIDE SEQUENCE [LARGE SCALE GENOMIC DNA]</scope>
    <source>
        <strain evidence="1 2">TC-13</strain>
    </source>
</reference>
<accession>A0A1H9B025</accession>
<dbReference type="Proteomes" id="UP000199410">
    <property type="component" value="Unassembled WGS sequence"/>
</dbReference>
<dbReference type="RefSeq" id="WP_089984479.1">
    <property type="nucleotide sequence ID" value="NZ_FMVP01000002.1"/>
</dbReference>
<evidence type="ECO:0000313" key="1">
    <source>
        <dbReference type="EMBL" id="SEP82087.1"/>
    </source>
</evidence>
<dbReference type="AlphaFoldDB" id="A0A1H9B025"/>
<gene>
    <name evidence="1" type="ORF">SAMN02787113_00650</name>
</gene>
<evidence type="ECO:0000313" key="2">
    <source>
        <dbReference type="Proteomes" id="UP000199410"/>
    </source>
</evidence>
<name>A0A1H9B025_9BACI</name>
<dbReference type="EMBL" id="FOEL01000002">
    <property type="protein sequence ID" value="SEP82087.1"/>
    <property type="molecule type" value="Genomic_DNA"/>
</dbReference>